<comment type="caution">
    <text evidence="1">The sequence shown here is derived from an EMBL/GenBank/DDBJ whole genome shotgun (WGS) entry which is preliminary data.</text>
</comment>
<organism evidence="1 2">
    <name type="scientific">Faecalibacterium prausnitzii</name>
    <dbReference type="NCBI Taxonomy" id="853"/>
    <lineage>
        <taxon>Bacteria</taxon>
        <taxon>Bacillati</taxon>
        <taxon>Bacillota</taxon>
        <taxon>Clostridia</taxon>
        <taxon>Eubacteriales</taxon>
        <taxon>Oscillospiraceae</taxon>
        <taxon>Faecalibacterium</taxon>
    </lineage>
</organism>
<gene>
    <name evidence="1" type="ORF">DW855_12240</name>
</gene>
<proteinExistence type="predicted"/>
<name>A0A3E2VXS5_9FIRM</name>
<dbReference type="Proteomes" id="UP000260733">
    <property type="component" value="Unassembled WGS sequence"/>
</dbReference>
<dbReference type="EMBL" id="QVFB01000022">
    <property type="protein sequence ID" value="RGC16165.1"/>
    <property type="molecule type" value="Genomic_DNA"/>
</dbReference>
<evidence type="ECO:0000313" key="2">
    <source>
        <dbReference type="Proteomes" id="UP000260733"/>
    </source>
</evidence>
<accession>A0A3E2VXS5</accession>
<dbReference type="RefSeq" id="WP_117554716.1">
    <property type="nucleotide sequence ID" value="NZ_QVFB01000022.1"/>
</dbReference>
<reference evidence="1 2" key="1">
    <citation type="submission" date="2018-08" db="EMBL/GenBank/DDBJ databases">
        <title>A genome reference for cultivated species of the human gut microbiota.</title>
        <authorList>
            <person name="Zou Y."/>
            <person name="Xue W."/>
            <person name="Luo G."/>
        </authorList>
    </citation>
    <scope>NUCLEOTIDE SEQUENCE [LARGE SCALE GENOMIC DNA]</scope>
    <source>
        <strain evidence="1 2">AM37-13AC</strain>
    </source>
</reference>
<dbReference type="AlphaFoldDB" id="A0A3E2VXS5"/>
<sequence length="463" mass="52587">MDTDKAYLLGLIIGGGVFGNAEDVFNIRLPYKKWGSYLENPQRAGEIAGDILRKVGQMFRAIYGLSVQYETTPGGTWTILCEGDTTTVKNDLMHYGIACEGELRGTADISQVVLELVDDNLKRRFIAGLADTIGSMAKSQRRFTDEHQIISFEIKGYNFKFVCELCRLLYSINCIPDQVNWNHPNIHCTSDSYYAQWNKGFKLRILLDQYAQFGAFAFRTKAETSNENRRLQREIHAAERCETRDMHFTPSTVHPAENDPRLPAVIRGGHFIHFRHFCTVMGCEHAPYCKIREQFEHIGELINPFPILHKDSYTQIENIIQADPLLFSRDYTTLNINARTLIEQYNEDKTALLYGTSANTGYPIAEILQAVAYVIANDDELSGKRPKGYFQIVERHSNDDACLTVEIRKPDLLTPLVIVGNGRGALIGARNPEVYKKLVTVSPDNEYKLLVREITEEDLSNAR</sequence>
<protein>
    <submittedName>
        <fullName evidence="1">Uncharacterized protein</fullName>
    </submittedName>
</protein>
<evidence type="ECO:0000313" key="1">
    <source>
        <dbReference type="EMBL" id="RGC16165.1"/>
    </source>
</evidence>